<organism evidence="7 8">
    <name type="scientific">Aphanomyces stellatus</name>
    <dbReference type="NCBI Taxonomy" id="120398"/>
    <lineage>
        <taxon>Eukaryota</taxon>
        <taxon>Sar</taxon>
        <taxon>Stramenopiles</taxon>
        <taxon>Oomycota</taxon>
        <taxon>Saprolegniomycetes</taxon>
        <taxon>Saprolegniales</taxon>
        <taxon>Verrucalvaceae</taxon>
        <taxon>Aphanomyces</taxon>
    </lineage>
</organism>
<dbReference type="InterPro" id="IPR001926">
    <property type="entry name" value="TrpB-like_PALP"/>
</dbReference>
<dbReference type="OrthoDB" id="62624at2759"/>
<keyword evidence="3" id="KW-0663">Pyridoxal phosphate</keyword>
<accession>A0A485KKV2</accession>
<evidence type="ECO:0000313" key="7">
    <source>
        <dbReference type="EMBL" id="VFT85501.1"/>
    </source>
</evidence>
<evidence type="ECO:0000256" key="1">
    <source>
        <dbReference type="ARBA" id="ARBA00001933"/>
    </source>
</evidence>
<dbReference type="SUPFAM" id="SSF53686">
    <property type="entry name" value="Tryptophan synthase beta subunit-like PLP-dependent enzymes"/>
    <property type="match status" value="1"/>
</dbReference>
<dbReference type="PANTHER" id="PTHR43780:SF2">
    <property type="entry name" value="1-AMINOCYCLOPROPANE-1-CARBOXYLATE DEAMINASE-RELATED"/>
    <property type="match status" value="1"/>
</dbReference>
<keyword evidence="4" id="KW-0472">Membrane</keyword>
<keyword evidence="8" id="KW-1185">Reference proteome</keyword>
<evidence type="ECO:0000259" key="5">
    <source>
        <dbReference type="Pfam" id="PF00291"/>
    </source>
</evidence>
<dbReference type="Gene3D" id="3.40.50.1100">
    <property type="match status" value="1"/>
</dbReference>
<dbReference type="EMBL" id="CAADRA010005130">
    <property type="protein sequence ID" value="VFT85501.1"/>
    <property type="molecule type" value="Genomic_DNA"/>
</dbReference>
<evidence type="ECO:0000256" key="4">
    <source>
        <dbReference type="SAM" id="Phobius"/>
    </source>
</evidence>
<dbReference type="GO" id="GO:0019148">
    <property type="term" value="F:D-cysteine desulfhydrase activity"/>
    <property type="evidence" value="ECO:0007669"/>
    <property type="project" value="TreeGrafter"/>
</dbReference>
<dbReference type="EMBL" id="VJMH01005109">
    <property type="protein sequence ID" value="KAF0700863.1"/>
    <property type="molecule type" value="Genomic_DNA"/>
</dbReference>
<feature type="domain" description="Tryptophan synthase beta chain-like PALP" evidence="5">
    <location>
        <begin position="140"/>
        <end position="353"/>
    </location>
</feature>
<dbReference type="Proteomes" id="UP000332933">
    <property type="component" value="Unassembled WGS sequence"/>
</dbReference>
<dbReference type="PANTHER" id="PTHR43780">
    <property type="entry name" value="1-AMINOCYCLOPROPANE-1-CARBOXYLATE DEAMINASE-RELATED"/>
    <property type="match status" value="1"/>
</dbReference>
<sequence length="573" mass="63592">MWHWLVCHTEPLSRQFAVYSRYLQPPCPCQKAPMLAPLVHLLLVLGGITLVLLTHDYILRAVSLDYLLLALACLASVVLLVFVYSVVVDRLWPVYKLMKMYDSIQPRAPSPESTTSDPSPCVLFRHLPFLAPHVAWTPLGVFPTPIHLATVPDVQGPGTDTCFYLKREDLSSPYYGGNKVRTLEHQLAACALHQAEHPDAVVYSTGMAGSNQNVAAVVHGRERLGLRVEPCLVEPELPDLDNTLNLLSLLSFKCAVHLWPNGDAMDKRLTQAMVGKTNDQVMAFGGNNLLGVLGQMGGLLELAEQIQRRDVPDVDVLYVAVGSSCTLTGHVLGVCLARHLGLQAFKSPSFRIVAVPILPHLAEEHKTSGFYTSFWSQYHPFYPRFGFCKVASFLQSRGLDVDLEPLATVFLKTYVEFVTDDAMVGPCGTHSAASLAAAGFDGTMKIDGSLPTWMPTRSPDETRNVDALKPWLCGHFTAKVLAKLLDDVRREDGKSTKVVRLLWQTKSWIQPRGPEDEWAKLQHVTDKHSDVANWVNQGLAHSKLRPAYVHVPDGKPEWYRSVMTRIDPIVKSK</sequence>
<comment type="similarity">
    <text evidence="2">Belongs to the ACC deaminase/D-cysteine desulfhydrase family.</text>
</comment>
<evidence type="ECO:0000313" key="6">
    <source>
        <dbReference type="EMBL" id="KAF0700863.1"/>
    </source>
</evidence>
<keyword evidence="4" id="KW-1133">Transmembrane helix</keyword>
<evidence type="ECO:0000256" key="2">
    <source>
        <dbReference type="ARBA" id="ARBA00008639"/>
    </source>
</evidence>
<evidence type="ECO:0000313" key="8">
    <source>
        <dbReference type="Proteomes" id="UP000332933"/>
    </source>
</evidence>
<proteinExistence type="inferred from homology"/>
<dbReference type="Pfam" id="PF00291">
    <property type="entry name" value="PALP"/>
    <property type="match status" value="1"/>
</dbReference>
<reference evidence="7 8" key="1">
    <citation type="submission" date="2019-03" db="EMBL/GenBank/DDBJ databases">
        <authorList>
            <person name="Gaulin E."/>
            <person name="Dumas B."/>
        </authorList>
    </citation>
    <scope>NUCLEOTIDE SEQUENCE [LARGE SCALE GENOMIC DNA]</scope>
    <source>
        <strain evidence="7">CBS 568.67</strain>
    </source>
</reference>
<keyword evidence="4" id="KW-0812">Transmembrane</keyword>
<feature type="transmembrane region" description="Helical" evidence="4">
    <location>
        <begin position="34"/>
        <end position="54"/>
    </location>
</feature>
<evidence type="ECO:0000256" key="3">
    <source>
        <dbReference type="ARBA" id="ARBA00022898"/>
    </source>
</evidence>
<dbReference type="InterPro" id="IPR027278">
    <property type="entry name" value="ACCD_DCysDesulf"/>
</dbReference>
<reference evidence="6" key="2">
    <citation type="submission" date="2019-06" db="EMBL/GenBank/DDBJ databases">
        <title>Genomics analysis of Aphanomyces spp. identifies a new class of oomycete effector associated with host adaptation.</title>
        <authorList>
            <person name="Gaulin E."/>
        </authorList>
    </citation>
    <scope>NUCLEOTIDE SEQUENCE</scope>
    <source>
        <strain evidence="6">CBS 578.67</strain>
    </source>
</reference>
<protein>
    <submittedName>
        <fullName evidence="7">Aste57867_8615 protein</fullName>
    </submittedName>
</protein>
<dbReference type="AlphaFoldDB" id="A0A485KKV2"/>
<gene>
    <name evidence="7" type="primary">Aste57867_8615</name>
    <name evidence="6" type="ORF">As57867_008581</name>
    <name evidence="7" type="ORF">ASTE57867_8615</name>
</gene>
<feature type="transmembrane region" description="Helical" evidence="4">
    <location>
        <begin position="66"/>
        <end position="87"/>
    </location>
</feature>
<name>A0A485KKV2_9STRA</name>
<dbReference type="InterPro" id="IPR036052">
    <property type="entry name" value="TrpB-like_PALP_sf"/>
</dbReference>
<comment type="cofactor">
    <cofactor evidence="1">
        <name>pyridoxal 5'-phosphate</name>
        <dbReference type="ChEBI" id="CHEBI:597326"/>
    </cofactor>
</comment>